<organism evidence="1 2">
    <name type="scientific">Ephemerocybe angulata</name>
    <dbReference type="NCBI Taxonomy" id="980116"/>
    <lineage>
        <taxon>Eukaryota</taxon>
        <taxon>Fungi</taxon>
        <taxon>Dikarya</taxon>
        <taxon>Basidiomycota</taxon>
        <taxon>Agaricomycotina</taxon>
        <taxon>Agaricomycetes</taxon>
        <taxon>Agaricomycetidae</taxon>
        <taxon>Agaricales</taxon>
        <taxon>Agaricineae</taxon>
        <taxon>Psathyrellaceae</taxon>
        <taxon>Ephemerocybe</taxon>
    </lineage>
</organism>
<dbReference type="Gene3D" id="3.80.10.10">
    <property type="entry name" value="Ribonuclease Inhibitor"/>
    <property type="match status" value="1"/>
</dbReference>
<keyword evidence="2" id="KW-1185">Reference proteome</keyword>
<dbReference type="AlphaFoldDB" id="A0A8H6HF30"/>
<dbReference type="InterPro" id="IPR032675">
    <property type="entry name" value="LRR_dom_sf"/>
</dbReference>
<dbReference type="Proteomes" id="UP000521943">
    <property type="component" value="Unassembled WGS sequence"/>
</dbReference>
<gene>
    <name evidence="1" type="ORF">DFP72DRAFT_47572</name>
</gene>
<sequence>MSQDRLFIRLPKRPSAQLSWHRYPKLTGIPAPTLCPSMVETPLEVVEIILSILYRDTTTLSRCSLVSRDWLPFCRRWLFEEADLTIHGFRSVGGRHSRLFKFMELTSSTSPCTFTNFVQRLRIDSSFTPYHIAGLDTIDLPKLHSICITNSQAAGIPSYLLSAISTVFADRVDDLDIARVRFLTNKAMIKFICNFENLERLALGSNFFVHFPLDPGAPQANIHPDLRLAPNLRSLHISSGLVFLDDGTRGWLLEQLKSGCKNLREFEIECNDQALGIAEFPEFLAAISDRVEGVTLRTRSRKGPEEIRALFSRSQDLEFPNLRLLCLNCRVSEVKAPSISGLNALPISLGREGMDITLNIEDAKRVDATLGRLIGSLKAPCLKKIVLTLLHRSTYGTCMAHTLKYISFPLFDKALAEKGPGSLPMLRTVEFIADGCTGRLEGGRCFMLKVIGMDVPIDADSETVTVAKVYVPSRPGTAQRFETLASSFLDSSFPTLRARNDVLLSLFRQVV</sequence>
<protein>
    <recommendedName>
        <fullName evidence="3">F-box domain-containing protein</fullName>
    </recommendedName>
</protein>
<proteinExistence type="predicted"/>
<accession>A0A8H6HF30</accession>
<dbReference type="OrthoDB" id="2860173at2759"/>
<evidence type="ECO:0000313" key="2">
    <source>
        <dbReference type="Proteomes" id="UP000521943"/>
    </source>
</evidence>
<dbReference type="SUPFAM" id="SSF52047">
    <property type="entry name" value="RNI-like"/>
    <property type="match status" value="1"/>
</dbReference>
<comment type="caution">
    <text evidence="1">The sequence shown here is derived from an EMBL/GenBank/DDBJ whole genome shotgun (WGS) entry which is preliminary data.</text>
</comment>
<evidence type="ECO:0000313" key="1">
    <source>
        <dbReference type="EMBL" id="KAF6745679.1"/>
    </source>
</evidence>
<dbReference type="EMBL" id="JACGCI010000103">
    <property type="protein sequence ID" value="KAF6745679.1"/>
    <property type="molecule type" value="Genomic_DNA"/>
</dbReference>
<reference evidence="1 2" key="1">
    <citation type="submission" date="2020-07" db="EMBL/GenBank/DDBJ databases">
        <title>Comparative genomics of pyrophilous fungi reveals a link between fire events and developmental genes.</title>
        <authorList>
            <consortium name="DOE Joint Genome Institute"/>
            <person name="Steindorff A.S."/>
            <person name="Carver A."/>
            <person name="Calhoun S."/>
            <person name="Stillman K."/>
            <person name="Liu H."/>
            <person name="Lipzen A."/>
            <person name="Pangilinan J."/>
            <person name="Labutti K."/>
            <person name="Bruns T.D."/>
            <person name="Grigoriev I.V."/>
        </authorList>
    </citation>
    <scope>NUCLEOTIDE SEQUENCE [LARGE SCALE GENOMIC DNA]</scope>
    <source>
        <strain evidence="1 2">CBS 144469</strain>
    </source>
</reference>
<evidence type="ECO:0008006" key="3">
    <source>
        <dbReference type="Google" id="ProtNLM"/>
    </source>
</evidence>
<name>A0A8H6HF30_9AGAR</name>